<gene>
    <name evidence="6" type="ORF">Fcan01_13357</name>
</gene>
<evidence type="ECO:0000313" key="6">
    <source>
        <dbReference type="EMBL" id="OXA51924.1"/>
    </source>
</evidence>
<dbReference type="InterPro" id="IPR036186">
    <property type="entry name" value="Serpin_sf"/>
</dbReference>
<keyword evidence="7" id="KW-1185">Reference proteome</keyword>
<evidence type="ECO:0000313" key="7">
    <source>
        <dbReference type="Proteomes" id="UP000198287"/>
    </source>
</evidence>
<keyword evidence="4" id="KW-0732">Signal</keyword>
<feature type="domain" description="Serpin" evidence="5">
    <location>
        <begin position="135"/>
        <end position="385"/>
    </location>
</feature>
<keyword evidence="1" id="KW-0646">Protease inhibitor</keyword>
<organism evidence="6 7">
    <name type="scientific">Folsomia candida</name>
    <name type="common">Springtail</name>
    <dbReference type="NCBI Taxonomy" id="158441"/>
    <lineage>
        <taxon>Eukaryota</taxon>
        <taxon>Metazoa</taxon>
        <taxon>Ecdysozoa</taxon>
        <taxon>Arthropoda</taxon>
        <taxon>Hexapoda</taxon>
        <taxon>Collembola</taxon>
        <taxon>Entomobryomorpha</taxon>
        <taxon>Isotomoidea</taxon>
        <taxon>Isotomidae</taxon>
        <taxon>Proisotominae</taxon>
        <taxon>Folsomia</taxon>
    </lineage>
</organism>
<feature type="compositionally biased region" description="Low complexity" evidence="3">
    <location>
        <begin position="461"/>
        <end position="474"/>
    </location>
</feature>
<dbReference type="OMA" id="MEVEGLM"/>
<dbReference type="Proteomes" id="UP000198287">
    <property type="component" value="Unassembled WGS sequence"/>
</dbReference>
<evidence type="ECO:0000256" key="4">
    <source>
        <dbReference type="SAM" id="SignalP"/>
    </source>
</evidence>
<evidence type="ECO:0000256" key="2">
    <source>
        <dbReference type="ARBA" id="ARBA00022900"/>
    </source>
</evidence>
<dbReference type="InterPro" id="IPR042185">
    <property type="entry name" value="Serpin_sf_2"/>
</dbReference>
<dbReference type="InterPro" id="IPR042178">
    <property type="entry name" value="Serpin_sf_1"/>
</dbReference>
<evidence type="ECO:0000256" key="1">
    <source>
        <dbReference type="ARBA" id="ARBA00022690"/>
    </source>
</evidence>
<feature type="chain" id="PRO_5013234426" evidence="4">
    <location>
        <begin position="25"/>
        <end position="574"/>
    </location>
</feature>
<dbReference type="OrthoDB" id="10497905at2759"/>
<comment type="caution">
    <text evidence="6">The sequence shown here is derived from an EMBL/GenBank/DDBJ whole genome shotgun (WGS) entry which is preliminary data.</text>
</comment>
<sequence length="574" mass="63229">MKPILKFPKIIILSVLVGVIVTASEEPSGQEEVGGAAAASVVQVPLAPDYVVVAEPEEYYDHVEGAWPPEEVLAQTRSARAMYLAQGVEFVFPIGVQYTLANLNEGVWPLGTEGFDGVLEFPKNKIAIMFSSMINTLKIANFSVTSKIYTPDEKLPTTALRILGTEFKPADFRAGYKDTWTGMNKDIAAATGGAISEFIPRGGLYGRTIYPFTTAAYVNSLHYENQWAFPWKDSASLDKFTDSTHVSYMEVEGLMPYYENDAFIAVAALFKSGTGSVVFLKPKGAVTILQLMLNPTALTQIFDESFPGWGVKQMRVHVPKASFTTNSQHFDMLVKRGVTNSFCVHEATTPGGETTTSRYSLNPIVQTNHIRIAKETFSIASVTGVTLNNEKDLNSWNTRQRDDMAPETLLEEYTTPKDDLHDDDPETSTVVSTEEVDESTTVPSSDDASSAEERSDLGSITLSSTEQSTTNSSSPEADKTVKKGESATPTVDFYDFNEPFLWFLHAINEEPMFMGVIESFKRYLEETGNKENVQSGEDTPKSAASGLIDKNRWIYEAAKGVLWHCPSLINKQAE</sequence>
<feature type="compositionally biased region" description="Basic and acidic residues" evidence="3">
    <location>
        <begin position="476"/>
        <end position="485"/>
    </location>
</feature>
<reference evidence="6 7" key="1">
    <citation type="submission" date="2015-12" db="EMBL/GenBank/DDBJ databases">
        <title>The genome of Folsomia candida.</title>
        <authorList>
            <person name="Faddeeva A."/>
            <person name="Derks M.F."/>
            <person name="Anvar Y."/>
            <person name="Smit S."/>
            <person name="Van Straalen N."/>
            <person name="Roelofs D."/>
        </authorList>
    </citation>
    <scope>NUCLEOTIDE SEQUENCE [LARGE SCALE GENOMIC DNA]</scope>
    <source>
        <strain evidence="6 7">VU population</strain>
        <tissue evidence="6">Whole body</tissue>
    </source>
</reference>
<dbReference type="Gene3D" id="2.30.39.10">
    <property type="entry name" value="Alpha-1-antitrypsin, domain 1"/>
    <property type="match status" value="1"/>
</dbReference>
<feature type="signal peptide" evidence="4">
    <location>
        <begin position="1"/>
        <end position="24"/>
    </location>
</feature>
<accession>A0A226E4H2</accession>
<name>A0A226E4H2_FOLCA</name>
<evidence type="ECO:0000256" key="3">
    <source>
        <dbReference type="SAM" id="MobiDB-lite"/>
    </source>
</evidence>
<feature type="region of interest" description="Disordered" evidence="3">
    <location>
        <begin position="413"/>
        <end position="485"/>
    </location>
</feature>
<dbReference type="Pfam" id="PF00079">
    <property type="entry name" value="Serpin"/>
    <property type="match status" value="1"/>
</dbReference>
<proteinExistence type="predicted"/>
<dbReference type="EMBL" id="LNIX01000007">
    <property type="protein sequence ID" value="OXA51924.1"/>
    <property type="molecule type" value="Genomic_DNA"/>
</dbReference>
<dbReference type="InterPro" id="IPR023796">
    <property type="entry name" value="Serpin_dom"/>
</dbReference>
<evidence type="ECO:0000259" key="5">
    <source>
        <dbReference type="Pfam" id="PF00079"/>
    </source>
</evidence>
<dbReference type="GO" id="GO:0004867">
    <property type="term" value="F:serine-type endopeptidase inhibitor activity"/>
    <property type="evidence" value="ECO:0007669"/>
    <property type="project" value="UniProtKB-KW"/>
</dbReference>
<dbReference type="AlphaFoldDB" id="A0A226E4H2"/>
<protein>
    <submittedName>
        <fullName evidence="6">Antithrombin-III</fullName>
    </submittedName>
</protein>
<dbReference type="SUPFAM" id="SSF56574">
    <property type="entry name" value="Serpins"/>
    <property type="match status" value="1"/>
</dbReference>
<dbReference type="Gene3D" id="3.30.497.10">
    <property type="entry name" value="Antithrombin, subunit I, domain 2"/>
    <property type="match status" value="1"/>
</dbReference>
<keyword evidence="2" id="KW-0722">Serine protease inhibitor</keyword>